<name>A0AC34QM08_9BILA</name>
<organism evidence="1 2">
    <name type="scientific">Panagrolaimus sp. JU765</name>
    <dbReference type="NCBI Taxonomy" id="591449"/>
    <lineage>
        <taxon>Eukaryota</taxon>
        <taxon>Metazoa</taxon>
        <taxon>Ecdysozoa</taxon>
        <taxon>Nematoda</taxon>
        <taxon>Chromadorea</taxon>
        <taxon>Rhabditida</taxon>
        <taxon>Tylenchina</taxon>
        <taxon>Panagrolaimomorpha</taxon>
        <taxon>Panagrolaimoidea</taxon>
        <taxon>Panagrolaimidae</taxon>
        <taxon>Panagrolaimus</taxon>
    </lineage>
</organism>
<dbReference type="WBParaSite" id="JU765_v2.g17604.t1">
    <property type="protein sequence ID" value="JU765_v2.g17604.t1"/>
    <property type="gene ID" value="JU765_v2.g17604"/>
</dbReference>
<proteinExistence type="predicted"/>
<accession>A0AC34QM08</accession>
<protein>
    <submittedName>
        <fullName evidence="2">Cadherin domain-containing protein</fullName>
    </submittedName>
</protein>
<evidence type="ECO:0000313" key="1">
    <source>
        <dbReference type="Proteomes" id="UP000887576"/>
    </source>
</evidence>
<reference evidence="2" key="1">
    <citation type="submission" date="2022-11" db="UniProtKB">
        <authorList>
            <consortium name="WormBaseParasite"/>
        </authorList>
    </citation>
    <scope>IDENTIFICATION</scope>
</reference>
<dbReference type="Proteomes" id="UP000887576">
    <property type="component" value="Unplaced"/>
</dbReference>
<sequence>MPSSLPGAVGNNKDTVKVQVFVADVNDNKPFFTEKRYEARIKENAEMFSDVKSIRAQDLDKHSILRYDLNAAEGQKIPFGVKTDSGTIFLKEKLDFEAQNLYHLLLTVTDGLYNATTSVIIHVEDVNDNAPSFSSPSYSTTIEENSEVPKRIFTVKASDLDREETNGQIIYELEGQGVEYFSIDAISGEIFVTKPIRATDKGFPPLEGVANVTIKITDVNDSPPFFDKSLYETLVPETAPVGSAVWSFAAFDNDNEASDNIFTYDLVDDSHEYFYMTTEAGSNGAGVGVLRIKKVGLMNNSGGNLDALSETVSSNCV</sequence>
<evidence type="ECO:0000313" key="2">
    <source>
        <dbReference type="WBParaSite" id="JU765_v2.g17604.t1"/>
    </source>
</evidence>